<evidence type="ECO:0008006" key="3">
    <source>
        <dbReference type="Google" id="ProtNLM"/>
    </source>
</evidence>
<dbReference type="EMBL" id="CP017754">
    <property type="protein sequence ID" value="AOZ06731.1"/>
    <property type="molecule type" value="Genomic_DNA"/>
</dbReference>
<sequence>MDPDDVIRRFEELALDDDQDLDVDDAIALLAALLADETIEGKERAALEQAGATLYRVGLNERVIAAARRRR</sequence>
<name>A0ABM6F5E7_9BURK</name>
<dbReference type="RefSeq" id="WP_071069862.1">
    <property type="nucleotide sequence ID" value="NZ_CP017754.1"/>
</dbReference>
<evidence type="ECO:0000313" key="1">
    <source>
        <dbReference type="EMBL" id="AOZ06731.1"/>
    </source>
</evidence>
<gene>
    <name evidence="1" type="ORF">BKK80_13580</name>
</gene>
<evidence type="ECO:0000313" key="2">
    <source>
        <dbReference type="Proteomes" id="UP000177515"/>
    </source>
</evidence>
<proteinExistence type="predicted"/>
<accession>A0ABM6F5E7</accession>
<reference evidence="1 2" key="1">
    <citation type="submission" date="2016-10" db="EMBL/GenBank/DDBJ databases">
        <title>Complete genome sequences of three Cupriavidus strains isolated from various Malaysian environments.</title>
        <authorList>
            <person name="Abdullah A.A.-A."/>
            <person name="Shafie N.A.H."/>
            <person name="Lau N.S."/>
        </authorList>
    </citation>
    <scope>NUCLEOTIDE SEQUENCE [LARGE SCALE GENOMIC DNA]</scope>
    <source>
        <strain evidence="1 2">USMAA1020</strain>
    </source>
</reference>
<organism evidence="1 2">
    <name type="scientific">Cupriavidus malaysiensis</name>
    <dbReference type="NCBI Taxonomy" id="367825"/>
    <lineage>
        <taxon>Bacteria</taxon>
        <taxon>Pseudomonadati</taxon>
        <taxon>Pseudomonadota</taxon>
        <taxon>Betaproteobacteria</taxon>
        <taxon>Burkholderiales</taxon>
        <taxon>Burkholderiaceae</taxon>
        <taxon>Cupriavidus</taxon>
    </lineage>
</organism>
<protein>
    <recommendedName>
        <fullName evidence="3">Co-chaperone DjlA N-terminal domain-containing protein</fullName>
    </recommendedName>
</protein>
<dbReference type="Proteomes" id="UP000177515">
    <property type="component" value="Chromosome 1"/>
</dbReference>
<keyword evidence="2" id="KW-1185">Reference proteome</keyword>